<accession>A0A0B7JXZ9</accession>
<proteinExistence type="inferred from homology"/>
<dbReference type="GO" id="GO:0005886">
    <property type="term" value="C:plasma membrane"/>
    <property type="evidence" value="ECO:0007669"/>
    <property type="project" value="UniProtKB-SubCell"/>
</dbReference>
<evidence type="ECO:0000256" key="3">
    <source>
        <dbReference type="ARBA" id="ARBA00022475"/>
    </source>
</evidence>
<feature type="compositionally biased region" description="Polar residues" evidence="9">
    <location>
        <begin position="13"/>
        <end position="22"/>
    </location>
</feature>
<comment type="catalytic activity">
    <reaction evidence="8">
        <text>fluoride(in) = fluoride(out)</text>
        <dbReference type="Rhea" id="RHEA:76159"/>
        <dbReference type="ChEBI" id="CHEBI:17051"/>
    </reaction>
    <physiologicalReaction direction="left-to-right" evidence="8">
        <dbReference type="Rhea" id="RHEA:76160"/>
    </physiologicalReaction>
</comment>
<feature type="transmembrane region" description="Helical" evidence="10">
    <location>
        <begin position="369"/>
        <end position="388"/>
    </location>
</feature>
<dbReference type="EMBL" id="CDPU01000007">
    <property type="protein sequence ID" value="CEO47336.1"/>
    <property type="molecule type" value="Genomic_DNA"/>
</dbReference>
<feature type="transmembrane region" description="Helical" evidence="10">
    <location>
        <begin position="146"/>
        <end position="167"/>
    </location>
</feature>
<organism evidence="11">
    <name type="scientific">Bionectria ochroleuca</name>
    <name type="common">Gliocladium roseum</name>
    <dbReference type="NCBI Taxonomy" id="29856"/>
    <lineage>
        <taxon>Eukaryota</taxon>
        <taxon>Fungi</taxon>
        <taxon>Dikarya</taxon>
        <taxon>Ascomycota</taxon>
        <taxon>Pezizomycotina</taxon>
        <taxon>Sordariomycetes</taxon>
        <taxon>Hypocreomycetidae</taxon>
        <taxon>Hypocreales</taxon>
        <taxon>Bionectriaceae</taxon>
        <taxon>Clonostachys</taxon>
    </lineage>
</organism>
<comment type="function">
    <text evidence="1">Fluoride channel required for the rapid expulsion of cytoplasmic fluoride.</text>
</comment>
<feature type="transmembrane region" description="Helical" evidence="10">
    <location>
        <begin position="263"/>
        <end position="291"/>
    </location>
</feature>
<dbReference type="PANTHER" id="PTHR28259">
    <property type="entry name" value="FLUORIDE EXPORT PROTEIN 1-RELATED"/>
    <property type="match status" value="1"/>
</dbReference>
<reference evidence="11" key="1">
    <citation type="submission" date="2015-01" db="EMBL/GenBank/DDBJ databases">
        <authorList>
            <person name="Durling Mikael"/>
        </authorList>
    </citation>
    <scope>NUCLEOTIDE SEQUENCE</scope>
</reference>
<comment type="subcellular location">
    <subcellularLocation>
        <location evidence="2">Cell membrane</location>
        <topology evidence="2">Multi-pass membrane protein</topology>
    </subcellularLocation>
</comment>
<feature type="compositionally biased region" description="Low complexity" evidence="9">
    <location>
        <begin position="81"/>
        <end position="92"/>
    </location>
</feature>
<evidence type="ECO:0000256" key="2">
    <source>
        <dbReference type="ARBA" id="ARBA00004651"/>
    </source>
</evidence>
<keyword evidence="6 10" id="KW-0472">Membrane</keyword>
<evidence type="ECO:0000256" key="6">
    <source>
        <dbReference type="ARBA" id="ARBA00023136"/>
    </source>
</evidence>
<feature type="transmembrane region" description="Helical" evidence="10">
    <location>
        <begin position="120"/>
        <end position="140"/>
    </location>
</feature>
<gene>
    <name evidence="11" type="ORF">BN869_000003391_1</name>
</gene>
<name>A0A0B7JXZ9_BIOOC</name>
<feature type="transmembrane region" description="Helical" evidence="10">
    <location>
        <begin position="434"/>
        <end position="455"/>
    </location>
</feature>
<feature type="transmembrane region" description="Helical" evidence="10">
    <location>
        <begin position="215"/>
        <end position="236"/>
    </location>
</feature>
<feature type="transmembrane region" description="Helical" evidence="10">
    <location>
        <begin position="312"/>
        <end position="331"/>
    </location>
</feature>
<dbReference type="InterPro" id="IPR003691">
    <property type="entry name" value="FluC"/>
</dbReference>
<feature type="region of interest" description="Disordered" evidence="9">
    <location>
        <begin position="1"/>
        <end position="106"/>
    </location>
</feature>
<evidence type="ECO:0000256" key="1">
    <source>
        <dbReference type="ARBA" id="ARBA00002598"/>
    </source>
</evidence>
<evidence type="ECO:0000256" key="5">
    <source>
        <dbReference type="ARBA" id="ARBA00022989"/>
    </source>
</evidence>
<dbReference type="Pfam" id="PF02537">
    <property type="entry name" value="CRCB"/>
    <property type="match status" value="2"/>
</dbReference>
<evidence type="ECO:0000256" key="9">
    <source>
        <dbReference type="SAM" id="MobiDB-lite"/>
    </source>
</evidence>
<evidence type="ECO:0000256" key="7">
    <source>
        <dbReference type="ARBA" id="ARBA00035120"/>
    </source>
</evidence>
<protein>
    <submittedName>
        <fullName evidence="11">Uncharacterized protein</fullName>
    </submittedName>
</protein>
<comment type="similarity">
    <text evidence="7">Belongs to the fluoride channel Fluc/FEX (TC 1.A.43) family.</text>
</comment>
<evidence type="ECO:0000256" key="4">
    <source>
        <dbReference type="ARBA" id="ARBA00022692"/>
    </source>
</evidence>
<keyword evidence="5 10" id="KW-1133">Transmembrane helix</keyword>
<feature type="compositionally biased region" description="Basic and acidic residues" evidence="9">
    <location>
        <begin position="25"/>
        <end position="45"/>
    </location>
</feature>
<evidence type="ECO:0000256" key="10">
    <source>
        <dbReference type="SAM" id="Phobius"/>
    </source>
</evidence>
<feature type="transmembrane region" description="Helical" evidence="10">
    <location>
        <begin position="343"/>
        <end position="362"/>
    </location>
</feature>
<keyword evidence="4 10" id="KW-0812">Transmembrane</keyword>
<dbReference type="AlphaFoldDB" id="A0A0B7JXZ9"/>
<keyword evidence="3" id="KW-1003">Cell membrane</keyword>
<sequence>MAEGLQREGLPQPLTQDANPTLHTPHADAPENKILEELSSGREDAQTESLGQYENLDELAAVPPVENPDEAEIYRHRSLEQSRSQQQARRQSLVADQEAGGAGVAKTGEPSELAIRVYTLSYLVFFAILGTLARVGLASLTTYPGAPAITGTLWANFAGSLVMGFLIEDRMLFSIGSPSRVDGKKTDDANGSSGAENAGNLEAAKKKHLALKKTIPLYIGLATGFCGSFTSFSSFIKDTFLAISNDLISPDLMGSPTPRNGGYSFMAMLAVIILTLSLSISALFIGAHLAIAMESVFRRPVNFLAVQRIADPLVVVLGCGCWIGAVFLAIFPPHDSWRGEVLFSLIFGPLGCLARFYLSLYLNGKIASFPLGTFTANIVGTMVLGMAWDLAHASVGGIIGCQVLQGVEDGFCGCLTTISTWVSELTSLRKRHSYIYGTTSVVVGLVAMIAIMGGLKWSEGFSGLMCKP</sequence>
<evidence type="ECO:0000256" key="8">
    <source>
        <dbReference type="ARBA" id="ARBA00035585"/>
    </source>
</evidence>
<evidence type="ECO:0000313" key="11">
    <source>
        <dbReference type="EMBL" id="CEO47336.1"/>
    </source>
</evidence>
<dbReference type="GO" id="GO:1903425">
    <property type="term" value="F:fluoride transmembrane transporter activity"/>
    <property type="evidence" value="ECO:0007669"/>
    <property type="project" value="TreeGrafter"/>
</dbReference>
<dbReference type="PANTHER" id="PTHR28259:SF1">
    <property type="entry name" value="FLUORIDE EXPORT PROTEIN 1-RELATED"/>
    <property type="match status" value="1"/>
</dbReference>